<dbReference type="EMBL" id="CAXLJM020000057">
    <property type="protein sequence ID" value="CAL8117842.1"/>
    <property type="molecule type" value="Genomic_DNA"/>
</dbReference>
<reference evidence="16 17" key="1">
    <citation type="submission" date="2024-08" db="EMBL/GenBank/DDBJ databases">
        <authorList>
            <person name="Cucini C."/>
            <person name="Frati F."/>
        </authorList>
    </citation>
    <scope>NUCLEOTIDE SEQUENCE [LARGE SCALE GENOMIC DNA]</scope>
</reference>
<dbReference type="PANTHER" id="PTHR24292:SF54">
    <property type="entry name" value="CYP9F3-RELATED"/>
    <property type="match status" value="1"/>
</dbReference>
<comment type="caution">
    <text evidence="16">The sequence shown here is derived from an EMBL/GenBank/DDBJ whole genome shotgun (WGS) entry which is preliminary data.</text>
</comment>
<organism evidence="16 17">
    <name type="scientific">Orchesella dallaii</name>
    <dbReference type="NCBI Taxonomy" id="48710"/>
    <lineage>
        <taxon>Eukaryota</taxon>
        <taxon>Metazoa</taxon>
        <taxon>Ecdysozoa</taxon>
        <taxon>Arthropoda</taxon>
        <taxon>Hexapoda</taxon>
        <taxon>Collembola</taxon>
        <taxon>Entomobryomorpha</taxon>
        <taxon>Entomobryoidea</taxon>
        <taxon>Orchesellidae</taxon>
        <taxon>Orchesellinae</taxon>
        <taxon>Orchesella</taxon>
    </lineage>
</organism>
<protein>
    <recommendedName>
        <fullName evidence="18">Cytochrome P450</fullName>
    </recommendedName>
</protein>
<keyword evidence="9" id="KW-0492">Microsome</keyword>
<keyword evidence="7 14" id="KW-0479">Metal-binding</keyword>
<evidence type="ECO:0000256" key="4">
    <source>
        <dbReference type="ARBA" id="ARBA00004406"/>
    </source>
</evidence>
<dbReference type="SUPFAM" id="SSF48264">
    <property type="entry name" value="Cytochrome P450"/>
    <property type="match status" value="1"/>
</dbReference>
<keyword evidence="12 14" id="KW-0503">Monooxygenase</keyword>
<dbReference type="InterPro" id="IPR001128">
    <property type="entry name" value="Cyt_P450"/>
</dbReference>
<dbReference type="PRINTS" id="PR00385">
    <property type="entry name" value="P450"/>
</dbReference>
<comment type="similarity">
    <text evidence="5 14">Belongs to the cytochrome P450 family.</text>
</comment>
<dbReference type="CDD" id="cd11056">
    <property type="entry name" value="CYP6-like"/>
    <property type="match status" value="1"/>
</dbReference>
<comment type="subcellular location">
    <subcellularLocation>
        <location evidence="4">Endoplasmic reticulum membrane</location>
        <topology evidence="4">Peripheral membrane protein</topology>
    </subcellularLocation>
    <subcellularLocation>
        <location evidence="3">Microsome membrane</location>
        <topology evidence="3">Peripheral membrane protein</topology>
    </subcellularLocation>
</comment>
<sequence>MGLITLIIWLIILAITAVVSYFLYISWKYRDYFQKRNVSFLGLGLSRLARFFTGKISLIDGEYILYKEAKATGKPFVGMSDLSAPIYFIMDLELLRSIYVKDFDHFVDRRQFTSEKSDILITKMMISLEGEEWKGIRTKLSPTFTTSKIRKMFSNFELSSNKMCDYIKKRVGSAGGDFDICEAYSKYAMDVIANCAFGIDSKSFDTEPGAVSTFEDMGNKIQFKFNPRVFAKLMLMMIAPKLADFLGVKPFDNEPQKYFLKVVKDVMTHRRETGERRDDLLQLMMDAQAGLLKGEDKETMEVMTGSQEDSTGSSRSVFAPESEANKKLKFEDIDVAANAVMFLIGGFDTVQSLLIFSAYSLALHEDIQERLSEEVNSTFKANGGKLTYDAVHGMNYLDLFINETLRYYPPAVRTERVCTKDYTIPGSNTVIEKGRAIILPIFGIHRDERYYENPEKFDPERFLPENKAKRHPYSFTPFGHGPRNCVGMRFAITEVKAVIATLVHNFKLEVGSYTQVPIKFANAANLKPAEGSGMWLKITPRCEREE</sequence>
<proteinExistence type="inferred from homology"/>
<evidence type="ECO:0000256" key="10">
    <source>
        <dbReference type="ARBA" id="ARBA00023002"/>
    </source>
</evidence>
<dbReference type="Gene3D" id="1.10.630.10">
    <property type="entry name" value="Cytochrome P450"/>
    <property type="match status" value="1"/>
</dbReference>
<evidence type="ECO:0000256" key="14">
    <source>
        <dbReference type="RuleBase" id="RU000461"/>
    </source>
</evidence>
<evidence type="ECO:0000256" key="12">
    <source>
        <dbReference type="ARBA" id="ARBA00023033"/>
    </source>
</evidence>
<evidence type="ECO:0000256" key="5">
    <source>
        <dbReference type="ARBA" id="ARBA00010617"/>
    </source>
</evidence>
<evidence type="ECO:0000256" key="9">
    <source>
        <dbReference type="ARBA" id="ARBA00022848"/>
    </source>
</evidence>
<evidence type="ECO:0000256" key="7">
    <source>
        <dbReference type="ARBA" id="ARBA00022723"/>
    </source>
</evidence>
<evidence type="ECO:0000256" key="2">
    <source>
        <dbReference type="ARBA" id="ARBA00003690"/>
    </source>
</evidence>
<dbReference type="InterPro" id="IPR036396">
    <property type="entry name" value="Cyt_P450_sf"/>
</dbReference>
<dbReference type="Pfam" id="PF00067">
    <property type="entry name" value="p450"/>
    <property type="match status" value="1"/>
</dbReference>
<dbReference type="InterPro" id="IPR017972">
    <property type="entry name" value="Cyt_P450_CS"/>
</dbReference>
<keyword evidence="11 14" id="KW-0408">Iron</keyword>
<evidence type="ECO:0000313" key="16">
    <source>
        <dbReference type="EMBL" id="CAL8117842.1"/>
    </source>
</evidence>
<evidence type="ECO:0000256" key="13">
    <source>
        <dbReference type="ARBA" id="ARBA00023136"/>
    </source>
</evidence>
<evidence type="ECO:0008006" key="18">
    <source>
        <dbReference type="Google" id="ProtNLM"/>
    </source>
</evidence>
<dbReference type="InterPro" id="IPR050476">
    <property type="entry name" value="Insect_CytP450_Detox"/>
</dbReference>
<evidence type="ECO:0000256" key="1">
    <source>
        <dbReference type="ARBA" id="ARBA00001971"/>
    </source>
</evidence>
<comment type="function">
    <text evidence="2">May be involved in the metabolism of insect hormones and in the breakdown of synthetic insecticides.</text>
</comment>
<evidence type="ECO:0000256" key="8">
    <source>
        <dbReference type="ARBA" id="ARBA00022824"/>
    </source>
</evidence>
<evidence type="ECO:0000256" key="15">
    <source>
        <dbReference type="SAM" id="Phobius"/>
    </source>
</evidence>
<keyword evidence="15" id="KW-1133">Transmembrane helix</keyword>
<evidence type="ECO:0000256" key="6">
    <source>
        <dbReference type="ARBA" id="ARBA00022617"/>
    </source>
</evidence>
<comment type="cofactor">
    <cofactor evidence="1">
        <name>heme</name>
        <dbReference type="ChEBI" id="CHEBI:30413"/>
    </cofactor>
</comment>
<keyword evidence="6 14" id="KW-0349">Heme</keyword>
<name>A0ABP1R3U0_9HEXA</name>
<keyword evidence="13 15" id="KW-0472">Membrane</keyword>
<dbReference type="PROSITE" id="PS00086">
    <property type="entry name" value="CYTOCHROME_P450"/>
    <property type="match status" value="1"/>
</dbReference>
<dbReference type="InterPro" id="IPR002403">
    <property type="entry name" value="Cyt_P450_E_grp-IV"/>
</dbReference>
<gene>
    <name evidence="16" type="ORF">ODALV1_LOCUS17863</name>
</gene>
<keyword evidence="15" id="KW-0812">Transmembrane</keyword>
<keyword evidence="17" id="KW-1185">Reference proteome</keyword>
<keyword evidence="8" id="KW-0256">Endoplasmic reticulum</keyword>
<dbReference type="PANTHER" id="PTHR24292">
    <property type="entry name" value="CYTOCHROME P450"/>
    <property type="match status" value="1"/>
</dbReference>
<evidence type="ECO:0000313" key="17">
    <source>
        <dbReference type="Proteomes" id="UP001642540"/>
    </source>
</evidence>
<evidence type="ECO:0000256" key="3">
    <source>
        <dbReference type="ARBA" id="ARBA00004174"/>
    </source>
</evidence>
<evidence type="ECO:0000256" key="11">
    <source>
        <dbReference type="ARBA" id="ARBA00023004"/>
    </source>
</evidence>
<dbReference type="PRINTS" id="PR00465">
    <property type="entry name" value="EP450IV"/>
</dbReference>
<accession>A0ABP1R3U0</accession>
<dbReference type="Proteomes" id="UP001642540">
    <property type="component" value="Unassembled WGS sequence"/>
</dbReference>
<feature type="transmembrane region" description="Helical" evidence="15">
    <location>
        <begin position="6"/>
        <end position="27"/>
    </location>
</feature>
<keyword evidence="10 14" id="KW-0560">Oxidoreductase</keyword>